<dbReference type="Pfam" id="PF13893">
    <property type="entry name" value="RRM_5"/>
    <property type="match status" value="1"/>
</dbReference>
<keyword evidence="4" id="KW-1185">Reference proteome</keyword>
<reference evidence="4" key="2">
    <citation type="journal article" date="2014" name="Nat. Commun.">
        <title>The cavefish genome reveals candidate genes for eye loss.</title>
        <authorList>
            <person name="McGaugh S.E."/>
            <person name="Gross J.B."/>
            <person name="Aken B."/>
            <person name="Blin M."/>
            <person name="Borowsky R."/>
            <person name="Chalopin D."/>
            <person name="Hinaux H."/>
            <person name="Jeffery W.R."/>
            <person name="Keene A."/>
            <person name="Ma L."/>
            <person name="Minx P."/>
            <person name="Murphy D."/>
            <person name="O'Quin K.E."/>
            <person name="Retaux S."/>
            <person name="Rohner N."/>
            <person name="Searle S.M."/>
            <person name="Stahl B.A."/>
            <person name="Tabin C."/>
            <person name="Volff J.N."/>
            <person name="Yoshizawa M."/>
            <person name="Warren W.C."/>
        </authorList>
    </citation>
    <scope>NUCLEOTIDE SEQUENCE [LARGE SCALE GENOMIC DNA]</scope>
    <source>
        <strain evidence="4">female</strain>
    </source>
</reference>
<dbReference type="eggNOG" id="KOG1190">
    <property type="taxonomic scope" value="Eukaryota"/>
</dbReference>
<dbReference type="GO" id="GO:0006397">
    <property type="term" value="P:mRNA processing"/>
    <property type="evidence" value="ECO:0007669"/>
    <property type="project" value="InterPro"/>
</dbReference>
<evidence type="ECO:0000259" key="2">
    <source>
        <dbReference type="PROSITE" id="PS50102"/>
    </source>
</evidence>
<dbReference type="AlphaFoldDB" id="W5K8M5"/>
<dbReference type="InParanoid" id="W5K8M5"/>
<evidence type="ECO:0000313" key="3">
    <source>
        <dbReference type="Ensembl" id="ENSAMXP00000003936.2"/>
    </source>
</evidence>
<sequence length="506" mass="55540">DKHLIPSTTDIKTYKGDRSCGPSRVVHVRKVPIEVSEAEVISLGIPFGKVTNLLMLKAKNQAFIEMASEEAAITMVNYYTTATPHVRNQPVYIQYSNHRELKTDNLPNQGVRSPSTLSVLPVLDQCAAFFYRQAASPKYIRTCGIIVTHKYYKCCSFLYLYVGLFGSNYITKTNNSNNKFMAVHLLRLTPITLDGQNIYNACCTLRIEFSKLTSLNVKYNNDKSRDFTRLDLPSGDGQPTLDPGMTAAFGAPGIISSPYAGAAGFAPAVGFPQAAGLSMQAMPGALGPLTIPPSAVAGRMAIHGMAPTALHSVLLVSNLNPDSISPHSLFILFGVYGDVHRVKILFNKKENALVQMADATQAQLAMSHLNGQRLHGRVIRVTISKHQTVQLPREGQEDQGLTKDFSGSPLHRFKKPGSKNFQNIFPPSATLHLSNIPPSIADDMLKDLFSSAGYTVKAFKFFQKDRKMALIQLGSVEEAIQALIDLHNHDLGENHHLRVSFSKSTI</sequence>
<dbReference type="SUPFAM" id="SSF54928">
    <property type="entry name" value="RNA-binding domain, RBD"/>
    <property type="match status" value="3"/>
</dbReference>
<evidence type="ECO:0000256" key="1">
    <source>
        <dbReference type="PROSITE-ProRule" id="PRU00176"/>
    </source>
</evidence>
<dbReference type="Pfam" id="PF22976">
    <property type="entry name" value="RRM_10"/>
    <property type="match status" value="1"/>
</dbReference>
<dbReference type="SMART" id="SM00360">
    <property type="entry name" value="RRM"/>
    <property type="match status" value="3"/>
</dbReference>
<name>W5K8M5_ASTMX</name>
<dbReference type="GO" id="GO:0003723">
    <property type="term" value="F:RNA binding"/>
    <property type="evidence" value="ECO:0007669"/>
    <property type="project" value="UniProtKB-UniRule"/>
</dbReference>
<reference evidence="3" key="4">
    <citation type="submission" date="2025-09" db="UniProtKB">
        <authorList>
            <consortium name="Ensembl"/>
        </authorList>
    </citation>
    <scope>IDENTIFICATION</scope>
</reference>
<dbReference type="Ensembl" id="ENSAMXT00000003936.2">
    <property type="protein sequence ID" value="ENSAMXP00000003936.2"/>
    <property type="gene ID" value="ENSAMXG00000003686.2"/>
</dbReference>
<dbReference type="InterPro" id="IPR000504">
    <property type="entry name" value="RRM_dom"/>
</dbReference>
<dbReference type="FunFam" id="3.30.70.330:FF:000032">
    <property type="entry name" value="Polypyrimidine tract-binding protein 2 isoform 1"/>
    <property type="match status" value="1"/>
</dbReference>
<reference evidence="4" key="1">
    <citation type="submission" date="2013-03" db="EMBL/GenBank/DDBJ databases">
        <authorList>
            <person name="Jeffery W."/>
            <person name="Warren W."/>
            <person name="Wilson R.K."/>
        </authorList>
    </citation>
    <scope>NUCLEOTIDE SEQUENCE</scope>
    <source>
        <strain evidence="4">female</strain>
    </source>
</reference>
<dbReference type="FunCoup" id="W5K8M5">
    <property type="interactions" value="1439"/>
</dbReference>
<dbReference type="PROSITE" id="PS50102">
    <property type="entry name" value="RRM"/>
    <property type="match status" value="3"/>
</dbReference>
<dbReference type="NCBIfam" id="TIGR01649">
    <property type="entry name" value="hnRNP-L_PTB"/>
    <property type="match status" value="1"/>
</dbReference>
<dbReference type="InterPro" id="IPR012677">
    <property type="entry name" value="Nucleotide-bd_a/b_plait_sf"/>
</dbReference>
<dbReference type="GeneTree" id="ENSGT01050000244924"/>
<keyword evidence="1" id="KW-0694">RNA-binding</keyword>
<dbReference type="PANTHER" id="PTHR15592">
    <property type="entry name" value="MATRIN 3/NUCLEAR PROTEIN 220-RELATED"/>
    <property type="match status" value="1"/>
</dbReference>
<dbReference type="FunFam" id="3.30.70.330:FF:000162">
    <property type="entry name" value="polypyrimidine tract-binding protein 1 isoform X2"/>
    <property type="match status" value="1"/>
</dbReference>
<feature type="domain" description="RRM" evidence="2">
    <location>
        <begin position="312"/>
        <end position="386"/>
    </location>
</feature>
<proteinExistence type="predicted"/>
<accession>W5K8M5</accession>
<organism evidence="3 4">
    <name type="scientific">Astyanax mexicanus</name>
    <name type="common">Blind cave fish</name>
    <name type="synonym">Astyanax fasciatus mexicanus</name>
    <dbReference type="NCBI Taxonomy" id="7994"/>
    <lineage>
        <taxon>Eukaryota</taxon>
        <taxon>Metazoa</taxon>
        <taxon>Chordata</taxon>
        <taxon>Craniata</taxon>
        <taxon>Vertebrata</taxon>
        <taxon>Euteleostomi</taxon>
        <taxon>Actinopterygii</taxon>
        <taxon>Neopterygii</taxon>
        <taxon>Teleostei</taxon>
        <taxon>Ostariophysi</taxon>
        <taxon>Characiformes</taxon>
        <taxon>Characoidei</taxon>
        <taxon>Acestrorhamphidae</taxon>
        <taxon>Acestrorhamphinae</taxon>
        <taxon>Astyanax</taxon>
    </lineage>
</organism>
<dbReference type="GO" id="GO:0005634">
    <property type="term" value="C:nucleus"/>
    <property type="evidence" value="ECO:0007669"/>
    <property type="project" value="InterPro"/>
</dbReference>
<protein>
    <submittedName>
        <fullName evidence="3">Polypyrimidine tract binding protein 3</fullName>
    </submittedName>
</protein>
<feature type="domain" description="RRM" evidence="2">
    <location>
        <begin position="429"/>
        <end position="504"/>
    </location>
</feature>
<dbReference type="STRING" id="7994.ENSAMXP00000003936"/>
<dbReference type="HOGENOM" id="CLU_015171_7_1_1"/>
<dbReference type="FunFam" id="3.30.70.330:FF:000036">
    <property type="entry name" value="polypyrimidine tract-binding protein 1 isoform X2"/>
    <property type="match status" value="1"/>
</dbReference>
<evidence type="ECO:0000313" key="4">
    <source>
        <dbReference type="Proteomes" id="UP000018467"/>
    </source>
</evidence>
<dbReference type="InterPro" id="IPR055204">
    <property type="entry name" value="HNRNPL_RRM"/>
</dbReference>
<dbReference type="InterPro" id="IPR006536">
    <property type="entry name" value="HnRNP-L/PTB"/>
</dbReference>
<reference evidence="3" key="3">
    <citation type="submission" date="2025-08" db="UniProtKB">
        <authorList>
            <consortium name="Ensembl"/>
        </authorList>
    </citation>
    <scope>IDENTIFICATION</scope>
</reference>
<dbReference type="Bgee" id="ENSAMXG00000003686">
    <property type="expression patterns" value="Expressed in olfactory epithelium and 14 other cell types or tissues"/>
</dbReference>
<dbReference type="InterPro" id="IPR035979">
    <property type="entry name" value="RBD_domain_sf"/>
</dbReference>
<feature type="domain" description="RRM" evidence="2">
    <location>
        <begin position="24"/>
        <end position="98"/>
    </location>
</feature>
<dbReference type="Proteomes" id="UP000018467">
    <property type="component" value="Unassembled WGS sequence"/>
</dbReference>
<dbReference type="Gene3D" id="3.30.70.330">
    <property type="match status" value="4"/>
</dbReference>